<gene>
    <name evidence="1" type="ORF">VSS37_00750</name>
</gene>
<sequence>MSKDFAKSAESLPKEIRAKLPKVFLLLISDPKHPSLQVKKIQGAKRKDIYECRVDQSYRMIIRDLGEMKYDLVAIGEHDKTLSLGMSVGAGVTAGLAAIGGISGELNMRPGRIVGSLLWIMKKTGRIKENEVSRLLSWLDGNDGALEFSPVDTTVFLT</sequence>
<dbReference type="Proteomes" id="UP001308005">
    <property type="component" value="Unassembled WGS sequence"/>
</dbReference>
<reference evidence="2" key="1">
    <citation type="submission" date="2023-07" db="EMBL/GenBank/DDBJ databases">
        <title>The carbon used by Thiothrix.</title>
        <authorList>
            <person name="Chen L."/>
        </authorList>
    </citation>
    <scope>NUCLEOTIDE SEQUENCE [LARGE SCALE GENOMIC DNA]</scope>
</reference>
<protein>
    <submittedName>
        <fullName evidence="1">Uncharacterized protein</fullName>
    </submittedName>
</protein>
<organism evidence="1 2">
    <name type="scientific">Candidatus Thiothrix phosphatis</name>
    <dbReference type="NCBI Taxonomy" id="3112415"/>
    <lineage>
        <taxon>Bacteria</taxon>
        <taxon>Pseudomonadati</taxon>
        <taxon>Pseudomonadota</taxon>
        <taxon>Gammaproteobacteria</taxon>
        <taxon>Thiotrichales</taxon>
        <taxon>Thiotrichaceae</taxon>
        <taxon>Thiothrix</taxon>
    </lineage>
</organism>
<dbReference type="RefSeq" id="WP_324692688.1">
    <property type="nucleotide sequence ID" value="NZ_JAYMYJ010000008.1"/>
</dbReference>
<dbReference type="InterPro" id="IPR035093">
    <property type="entry name" value="RelE/ParE_toxin_dom_sf"/>
</dbReference>
<keyword evidence="2" id="KW-1185">Reference proteome</keyword>
<dbReference type="Gene3D" id="3.30.2310.20">
    <property type="entry name" value="RelE-like"/>
    <property type="match status" value="1"/>
</dbReference>
<dbReference type="SUPFAM" id="SSF143011">
    <property type="entry name" value="RelE-like"/>
    <property type="match status" value="1"/>
</dbReference>
<evidence type="ECO:0000313" key="1">
    <source>
        <dbReference type="EMBL" id="MEB4589495.1"/>
    </source>
</evidence>
<accession>A0ABU6CRM9</accession>
<name>A0ABU6CRM9_9GAMM</name>
<comment type="caution">
    <text evidence="1">The sequence shown here is derived from an EMBL/GenBank/DDBJ whole genome shotgun (WGS) entry which is preliminary data.</text>
</comment>
<dbReference type="EMBL" id="JAYMYJ010000008">
    <property type="protein sequence ID" value="MEB4589495.1"/>
    <property type="molecule type" value="Genomic_DNA"/>
</dbReference>
<proteinExistence type="predicted"/>
<evidence type="ECO:0000313" key="2">
    <source>
        <dbReference type="Proteomes" id="UP001308005"/>
    </source>
</evidence>